<dbReference type="CDD" id="cd09618">
    <property type="entry name" value="CBM9_like_2"/>
    <property type="match status" value="1"/>
</dbReference>
<evidence type="ECO:0000256" key="1">
    <source>
        <dbReference type="SAM" id="SignalP"/>
    </source>
</evidence>
<feature type="chain" id="PRO_5045067483" evidence="1">
    <location>
        <begin position="20"/>
        <end position="884"/>
    </location>
</feature>
<proteinExistence type="predicted"/>
<accession>A0ABX1S0W1</accession>
<keyword evidence="5" id="KW-1185">Reference proteome</keyword>
<feature type="domain" description="DUF5916" evidence="3">
    <location>
        <begin position="241"/>
        <end position="880"/>
    </location>
</feature>
<dbReference type="Pfam" id="PF06452">
    <property type="entry name" value="CBM9_1"/>
    <property type="match status" value="1"/>
</dbReference>
<name>A0ABX1S0W1_9FLAO</name>
<reference evidence="4 5" key="1">
    <citation type="submission" date="2020-04" db="EMBL/GenBank/DDBJ databases">
        <title>A Flavivirga sp. nov.</title>
        <authorList>
            <person name="Sun X."/>
        </authorList>
    </citation>
    <scope>NUCLEOTIDE SEQUENCE [LARGE SCALE GENOMIC DNA]</scope>
    <source>
        <strain evidence="4 5">Y03</strain>
    </source>
</reference>
<evidence type="ECO:0000313" key="4">
    <source>
        <dbReference type="EMBL" id="NMH88986.1"/>
    </source>
</evidence>
<protein>
    <submittedName>
        <fullName evidence="4">Carbohydrate binding family 9 domain-containing protein</fullName>
    </submittedName>
</protein>
<dbReference type="InterPro" id="IPR045670">
    <property type="entry name" value="DUF5916"/>
</dbReference>
<evidence type="ECO:0000259" key="2">
    <source>
        <dbReference type="Pfam" id="PF06452"/>
    </source>
</evidence>
<dbReference type="RefSeq" id="WP_169675516.1">
    <property type="nucleotide sequence ID" value="NZ_JABBHF010000009.1"/>
</dbReference>
<feature type="signal peptide" evidence="1">
    <location>
        <begin position="1"/>
        <end position="19"/>
    </location>
</feature>
<organism evidence="4 5">
    <name type="scientific">Flavivirga algicola</name>
    <dbReference type="NCBI Taxonomy" id="2729136"/>
    <lineage>
        <taxon>Bacteria</taxon>
        <taxon>Pseudomonadati</taxon>
        <taxon>Bacteroidota</taxon>
        <taxon>Flavobacteriia</taxon>
        <taxon>Flavobacteriales</taxon>
        <taxon>Flavobacteriaceae</taxon>
        <taxon>Flavivirga</taxon>
    </lineage>
</organism>
<dbReference type="EMBL" id="JABBHF010000009">
    <property type="protein sequence ID" value="NMH88986.1"/>
    <property type="molecule type" value="Genomic_DNA"/>
</dbReference>
<gene>
    <name evidence="4" type="ORF">HHX25_15845</name>
</gene>
<evidence type="ECO:0000259" key="3">
    <source>
        <dbReference type="Pfam" id="PF19313"/>
    </source>
</evidence>
<dbReference type="SUPFAM" id="SSF49344">
    <property type="entry name" value="CBD9-like"/>
    <property type="match status" value="1"/>
</dbReference>
<dbReference type="Proteomes" id="UP000746690">
    <property type="component" value="Unassembled WGS sequence"/>
</dbReference>
<dbReference type="InterPro" id="IPR010502">
    <property type="entry name" value="Carb-bd_dom_fam9"/>
</dbReference>
<sequence length="884" mass="101443">MKTSLLAICAIFAVQAFLAAQDSTAVIVQKKRYTTKALYNHEAPVIDGLLNDASWDIVDWAGDYIEHEPDENTPPTFQTRFKIVYDQKFLYIGVRCYDDAPDKIVKRLSRRDGFEGDWIEFNFDSYHDQRSAFSFNISAAGVKGDEFVSNNGNNWDASWNPIWYAKTNIDSEGWTAEFKIPLSQFKFGKLDKQIWGLQSIRRIFRKEERSLWQRKPVDMSGWVSAYGELHGLINLEPQKQLEIQPYFVVKGETYEPEAGNPFKSGSSSEVTAGLDAKIGITNDLTLDLTVNPDFGQVEADPSAIALDGFQVFFREQRPFFVENKNIFNYRISQSQAGNTFGSDNLFYSRRIGRSPQGSVDSSDDEFVDQPENTPILGAAKFSGKTKSGWSIGVLESLTAKRHAIIDNNGVRRNETVEPLTNYFVGRVQKDFNEGKTFVGGIFTATNRDDLTEELDFLHTSAYSGGLDFKHQWHDRDWYVGGNLIWSHVLGSEEAIQNTQESITHLFQRVDADHVSLDSNKTSLTGSGGNLQIGKVGDGHWKFESGTTWRSPELELNDIGFQRQSDDIRHYTWVGYQTLKPDKTFRRVGINYNHWSVWDFGGNHNTLRFNVNSWQRWKSNWFSNIGFNYTPVNFSNFALRGGPRLRISPEISHWNSIRTDDRKKVRFNIFHNRNYSTDGSYRSNHLELGLRYRPINALSLSVSPSYSVNKDKLQYIDNIDFNGDTRYLNGTIAQQTLRLSLRINYNINPNFTVQYWGQPFISRGRYSNFKYINNSLASNFDARFSEYNMNQLSLIDDVYEVDDDLNGTADFAFDNPDFSFIQFRSNLVLRWEYIPGSEIFLVWSQDISQSGNPQEGLFKSLGNNVFGEEKPQNIFLLKATYRFLL</sequence>
<comment type="caution">
    <text evidence="4">The sequence shown here is derived from an EMBL/GenBank/DDBJ whole genome shotgun (WGS) entry which is preliminary data.</text>
</comment>
<dbReference type="Pfam" id="PF19313">
    <property type="entry name" value="DUF5916"/>
    <property type="match status" value="1"/>
</dbReference>
<feature type="domain" description="Carbohydrate-binding" evidence="2">
    <location>
        <begin position="46"/>
        <end position="185"/>
    </location>
</feature>
<evidence type="ECO:0000313" key="5">
    <source>
        <dbReference type="Proteomes" id="UP000746690"/>
    </source>
</evidence>
<dbReference type="Gene3D" id="2.60.40.1190">
    <property type="match status" value="1"/>
</dbReference>
<keyword evidence="1" id="KW-0732">Signal</keyword>